<name>A0A642V8F3_9ASCO</name>
<dbReference type="VEuPathDB" id="FungiDB:TRICI_001804"/>
<evidence type="ECO:0000313" key="2">
    <source>
        <dbReference type="EMBL" id="KAA8915989.1"/>
    </source>
</evidence>
<organism evidence="2 3">
    <name type="scientific">Trichomonascus ciferrii</name>
    <dbReference type="NCBI Taxonomy" id="44093"/>
    <lineage>
        <taxon>Eukaryota</taxon>
        <taxon>Fungi</taxon>
        <taxon>Dikarya</taxon>
        <taxon>Ascomycota</taxon>
        <taxon>Saccharomycotina</taxon>
        <taxon>Dipodascomycetes</taxon>
        <taxon>Dipodascales</taxon>
        <taxon>Trichomonascaceae</taxon>
        <taxon>Trichomonascus</taxon>
        <taxon>Trichomonascus ciferrii complex</taxon>
    </lineage>
</organism>
<feature type="region of interest" description="Disordered" evidence="1">
    <location>
        <begin position="168"/>
        <end position="193"/>
    </location>
</feature>
<dbReference type="Proteomes" id="UP000761534">
    <property type="component" value="Unassembled WGS sequence"/>
</dbReference>
<accession>A0A642V8F3</accession>
<protein>
    <submittedName>
        <fullName evidence="2">Uncharacterized protein</fullName>
    </submittedName>
</protein>
<evidence type="ECO:0000313" key="3">
    <source>
        <dbReference type="Proteomes" id="UP000761534"/>
    </source>
</evidence>
<proteinExistence type="predicted"/>
<keyword evidence="3" id="KW-1185">Reference proteome</keyword>
<gene>
    <name evidence="2" type="ORF">TRICI_001804</name>
</gene>
<dbReference type="EMBL" id="SWFS01000128">
    <property type="protein sequence ID" value="KAA8915989.1"/>
    <property type="molecule type" value="Genomic_DNA"/>
</dbReference>
<sequence>MVAIGHELVARAPVAAASPNAYFAAPVLDERAPELSQPESVTVNALHERADEGLVTELVNKLADAVGPNGLNIKLLQEILEKLGDGTEDLGLKKRADEGLVTDLINKLADAVGPNGLNIKLLQEILEKLGDGTEDLGLKKREEQTSSLPEVTSTVESTGTAAATAASSTSVAAVPTSQAANGTATSTPSGIEQGAGVSVRAPKVLVGLAAGMVAAFGVSAF</sequence>
<dbReference type="AlphaFoldDB" id="A0A642V8F3"/>
<feature type="compositionally biased region" description="Polar residues" evidence="1">
    <location>
        <begin position="181"/>
        <end position="190"/>
    </location>
</feature>
<reference evidence="2" key="1">
    <citation type="journal article" date="2019" name="G3 (Bethesda)">
        <title>Genome Assemblies of Two Rare Opportunistic Yeast Pathogens: Diutina rugosa (syn. Candida rugosa) and Trichomonascus ciferrii (syn. Candida ciferrii).</title>
        <authorList>
            <person name="Mixao V."/>
            <person name="Saus E."/>
            <person name="Hansen A.P."/>
            <person name="Lass-Florl C."/>
            <person name="Gabaldon T."/>
        </authorList>
    </citation>
    <scope>NUCLEOTIDE SEQUENCE</scope>
    <source>
        <strain evidence="2">CBS 4856</strain>
    </source>
</reference>
<feature type="compositionally biased region" description="Low complexity" evidence="1">
    <location>
        <begin position="168"/>
        <end position="180"/>
    </location>
</feature>
<evidence type="ECO:0000256" key="1">
    <source>
        <dbReference type="SAM" id="MobiDB-lite"/>
    </source>
</evidence>
<comment type="caution">
    <text evidence="2">The sequence shown here is derived from an EMBL/GenBank/DDBJ whole genome shotgun (WGS) entry which is preliminary data.</text>
</comment>